<proteinExistence type="predicted"/>
<protein>
    <recommendedName>
        <fullName evidence="3">Terminase large subunit gp17-like C-terminal domain-containing protein</fullName>
    </recommendedName>
</protein>
<evidence type="ECO:0000313" key="1">
    <source>
        <dbReference type="EMBL" id="MBA8929523.1"/>
    </source>
</evidence>
<reference evidence="1 2" key="1">
    <citation type="submission" date="2020-08" db="EMBL/GenBank/DDBJ databases">
        <title>Genomic Encyclopedia of Archaeal and Bacterial Type Strains, Phase II (KMG-II): from individual species to whole genera.</title>
        <authorList>
            <person name="Goeker M."/>
        </authorList>
    </citation>
    <scope>NUCLEOTIDE SEQUENCE [LARGE SCALE GENOMIC DNA]</scope>
    <source>
        <strain evidence="1 2">DSM 43850</strain>
    </source>
</reference>
<comment type="caution">
    <text evidence="1">The sequence shown here is derived from an EMBL/GenBank/DDBJ whole genome shotgun (WGS) entry which is preliminary data.</text>
</comment>
<gene>
    <name evidence="1" type="ORF">BC739_006741</name>
</gene>
<evidence type="ECO:0008006" key="3">
    <source>
        <dbReference type="Google" id="ProtNLM"/>
    </source>
</evidence>
<evidence type="ECO:0000313" key="2">
    <source>
        <dbReference type="Proteomes" id="UP000517916"/>
    </source>
</evidence>
<sequence>MISIGMDVGRERDPAALAVLHSAGPRPGSHRPCWDALDVGNLPLGTSYTALAQRAVSLAREFADAGWPVVLTLDATGIGAAVHELAVAAAPELHIVAVTIVAGSTVRHTGPDTYSVGKHRLTEVVQVALQQRGLSLPDTPGVQELRGQLGRFIAKPRPGGYQRHEAAGAGHDDLVLALALALWTGDALHDQHAGVTP</sequence>
<dbReference type="Proteomes" id="UP000517916">
    <property type="component" value="Unassembled WGS sequence"/>
</dbReference>
<name>A0ABR6BRL9_9PSEU</name>
<dbReference type="Gene3D" id="3.30.420.240">
    <property type="match status" value="1"/>
</dbReference>
<dbReference type="EMBL" id="JACJID010000005">
    <property type="protein sequence ID" value="MBA8929523.1"/>
    <property type="molecule type" value="Genomic_DNA"/>
</dbReference>
<keyword evidence="2" id="KW-1185">Reference proteome</keyword>
<dbReference type="RefSeq" id="WP_182839437.1">
    <property type="nucleotide sequence ID" value="NZ_BAAABQ010000017.1"/>
</dbReference>
<organism evidence="1 2">
    <name type="scientific">Kutzneria viridogrisea</name>
    <dbReference type="NCBI Taxonomy" id="47990"/>
    <lineage>
        <taxon>Bacteria</taxon>
        <taxon>Bacillati</taxon>
        <taxon>Actinomycetota</taxon>
        <taxon>Actinomycetes</taxon>
        <taxon>Pseudonocardiales</taxon>
        <taxon>Pseudonocardiaceae</taxon>
        <taxon>Kutzneria</taxon>
    </lineage>
</organism>
<accession>A0ABR6BRL9</accession>